<dbReference type="OrthoDB" id="8537043at2"/>
<feature type="transmembrane region" description="Helical" evidence="1">
    <location>
        <begin position="30"/>
        <end position="46"/>
    </location>
</feature>
<organism evidence="2 3">
    <name type="scientific">Candidatus Pantoea varia</name>
    <dbReference type="NCBI Taxonomy" id="1881036"/>
    <lineage>
        <taxon>Bacteria</taxon>
        <taxon>Pseudomonadati</taxon>
        <taxon>Pseudomonadota</taxon>
        <taxon>Gammaproteobacteria</taxon>
        <taxon>Enterobacterales</taxon>
        <taxon>Erwiniaceae</taxon>
        <taxon>Pantoea</taxon>
    </lineage>
</organism>
<dbReference type="EMBL" id="FOVG01000001">
    <property type="protein sequence ID" value="SFN48228.1"/>
    <property type="molecule type" value="Genomic_DNA"/>
</dbReference>
<name>A0A1I4ZDF4_9GAMM</name>
<gene>
    <name evidence="2" type="ORF">SAMN05428971_1585</name>
</gene>
<dbReference type="AlphaFoldDB" id="A0A1I4ZDF4"/>
<dbReference type="Proteomes" id="UP000198968">
    <property type="component" value="Unassembled WGS sequence"/>
</dbReference>
<evidence type="ECO:0000313" key="2">
    <source>
        <dbReference type="EMBL" id="SFN48228.1"/>
    </source>
</evidence>
<feature type="transmembrane region" description="Helical" evidence="1">
    <location>
        <begin position="58"/>
        <end position="76"/>
    </location>
</feature>
<evidence type="ECO:0000256" key="1">
    <source>
        <dbReference type="SAM" id="Phobius"/>
    </source>
</evidence>
<keyword evidence="1" id="KW-1133">Transmembrane helix</keyword>
<reference evidence="3" key="1">
    <citation type="submission" date="2016-10" db="EMBL/GenBank/DDBJ databases">
        <authorList>
            <person name="Varghese N."/>
            <person name="Submissions S."/>
        </authorList>
    </citation>
    <scope>NUCLEOTIDE SEQUENCE [LARGE SCALE GENOMIC DNA]</scope>
    <source>
        <strain evidence="3">OV426</strain>
    </source>
</reference>
<feature type="transmembrane region" description="Helical" evidence="1">
    <location>
        <begin position="7"/>
        <end position="24"/>
    </location>
</feature>
<feature type="transmembrane region" description="Helical" evidence="1">
    <location>
        <begin position="159"/>
        <end position="179"/>
    </location>
</feature>
<accession>A0A1I4ZDF4</accession>
<evidence type="ECO:0000313" key="3">
    <source>
        <dbReference type="Proteomes" id="UP000198968"/>
    </source>
</evidence>
<sequence length="187" mass="21300">MPAATLRLLNLLTLLAWPLLVWLALTQPRWQGLFWLLALLFGLRWLQLRRQQNAMGAVMGWLALAGALLCISSQLLRAQHLLLWYPVAVNLAMLLVFGASLWSAMPLVERIARLREPELPAAAVPYTRRVTQIWCLFFIGNGSMALYTCLHGDLRLWTLWNGGISYLLIGVLMGAEWLVRQRVRRKA</sequence>
<protein>
    <submittedName>
        <fullName evidence="2">Uncharacterized membrane protein</fullName>
    </submittedName>
</protein>
<proteinExistence type="predicted"/>
<keyword evidence="3" id="KW-1185">Reference proteome</keyword>
<keyword evidence="1" id="KW-0472">Membrane</keyword>
<feature type="transmembrane region" description="Helical" evidence="1">
    <location>
        <begin position="129"/>
        <end position="147"/>
    </location>
</feature>
<dbReference type="RefSeq" id="WP_090962351.1">
    <property type="nucleotide sequence ID" value="NZ_FOVG01000001.1"/>
</dbReference>
<feature type="transmembrane region" description="Helical" evidence="1">
    <location>
        <begin position="82"/>
        <end position="108"/>
    </location>
</feature>
<keyword evidence="1" id="KW-0812">Transmembrane</keyword>